<accession>A0ABV8KI50</accession>
<gene>
    <name evidence="1" type="ORF">ACFOX0_07335</name>
</gene>
<name>A0ABV8KI50_9ACTN</name>
<evidence type="ECO:0000313" key="2">
    <source>
        <dbReference type="Proteomes" id="UP001595868"/>
    </source>
</evidence>
<comment type="caution">
    <text evidence="1">The sequence shown here is derived from an EMBL/GenBank/DDBJ whole genome shotgun (WGS) entry which is preliminary data.</text>
</comment>
<dbReference type="Proteomes" id="UP001595868">
    <property type="component" value="Unassembled WGS sequence"/>
</dbReference>
<dbReference type="EMBL" id="JBHSBN010000003">
    <property type="protein sequence ID" value="MFC4105745.1"/>
    <property type="molecule type" value="Genomic_DNA"/>
</dbReference>
<sequence length="86" mass="9283">MSIEDVKATIRRGNRAVKESRGTLERANTRLLDATRAALPALAGSEHPEVQRARAGFAESAREIELTLRRLGAAAEHGADYLTTIG</sequence>
<reference evidence="2" key="1">
    <citation type="journal article" date="2019" name="Int. J. Syst. Evol. Microbiol.">
        <title>The Global Catalogue of Microorganisms (GCM) 10K type strain sequencing project: providing services to taxonomists for standard genome sequencing and annotation.</title>
        <authorList>
            <consortium name="The Broad Institute Genomics Platform"/>
            <consortium name="The Broad Institute Genome Sequencing Center for Infectious Disease"/>
            <person name="Wu L."/>
            <person name="Ma J."/>
        </authorList>
    </citation>
    <scope>NUCLEOTIDE SEQUENCE [LARGE SCALE GENOMIC DNA]</scope>
    <source>
        <strain evidence="2">2902at01</strain>
    </source>
</reference>
<organism evidence="1 2">
    <name type="scientific">Micromonospora zhanjiangensis</name>
    <dbReference type="NCBI Taxonomy" id="1522057"/>
    <lineage>
        <taxon>Bacteria</taxon>
        <taxon>Bacillati</taxon>
        <taxon>Actinomycetota</taxon>
        <taxon>Actinomycetes</taxon>
        <taxon>Micromonosporales</taxon>
        <taxon>Micromonosporaceae</taxon>
        <taxon>Micromonospora</taxon>
    </lineage>
</organism>
<evidence type="ECO:0000313" key="1">
    <source>
        <dbReference type="EMBL" id="MFC4105745.1"/>
    </source>
</evidence>
<protein>
    <recommendedName>
        <fullName evidence="3">Excreted virulence factor EspC, type VII ESX diderm</fullName>
    </recommendedName>
</protein>
<proteinExistence type="predicted"/>
<dbReference type="RefSeq" id="WP_377542953.1">
    <property type="nucleotide sequence ID" value="NZ_JBHSBN010000003.1"/>
</dbReference>
<keyword evidence="2" id="KW-1185">Reference proteome</keyword>
<evidence type="ECO:0008006" key="3">
    <source>
        <dbReference type="Google" id="ProtNLM"/>
    </source>
</evidence>